<dbReference type="EMBL" id="CP051140">
    <property type="protein sequence ID" value="QIW97873.1"/>
    <property type="molecule type" value="Genomic_DNA"/>
</dbReference>
<dbReference type="Proteomes" id="UP000503462">
    <property type="component" value="Chromosome 2"/>
</dbReference>
<feature type="compositionally biased region" description="Basic and acidic residues" evidence="1">
    <location>
        <begin position="87"/>
        <end position="102"/>
    </location>
</feature>
<protein>
    <recommendedName>
        <fullName evidence="4">CUE domain-containing protein</fullName>
    </recommendedName>
</protein>
<evidence type="ECO:0000313" key="2">
    <source>
        <dbReference type="EMBL" id="QIW97873.1"/>
    </source>
</evidence>
<dbReference type="AlphaFoldDB" id="A0A6H0XT16"/>
<evidence type="ECO:0008006" key="4">
    <source>
        <dbReference type="Google" id="ProtNLM"/>
    </source>
</evidence>
<organism evidence="2 3">
    <name type="scientific">Peltaster fructicola</name>
    <dbReference type="NCBI Taxonomy" id="286661"/>
    <lineage>
        <taxon>Eukaryota</taxon>
        <taxon>Fungi</taxon>
        <taxon>Dikarya</taxon>
        <taxon>Ascomycota</taxon>
        <taxon>Pezizomycotina</taxon>
        <taxon>Dothideomycetes</taxon>
        <taxon>Dothideomycetes incertae sedis</taxon>
        <taxon>Peltaster</taxon>
    </lineage>
</organism>
<reference evidence="2 3" key="1">
    <citation type="journal article" date="2016" name="Sci. Rep.">
        <title>Peltaster fructicola genome reveals evolution from an invasive phytopathogen to an ectophytic parasite.</title>
        <authorList>
            <person name="Xu C."/>
            <person name="Chen H."/>
            <person name="Gleason M.L."/>
            <person name="Xu J.R."/>
            <person name="Liu H."/>
            <person name="Zhang R."/>
            <person name="Sun G."/>
        </authorList>
    </citation>
    <scope>NUCLEOTIDE SEQUENCE [LARGE SCALE GENOMIC DNA]</scope>
    <source>
        <strain evidence="2 3">LNHT1506</strain>
    </source>
</reference>
<gene>
    <name evidence="2" type="ORF">AMS68_003391</name>
</gene>
<sequence length="164" mass="18150">MTSSNENPWEDQVTPTRQAHQQQHTGDLLGGQAAQNPWQLSGEQSHSQDHPSYTAQPDPWATQQHSTGFAPPPGPPPSQTRSQAPKLPDETSRFVPESERGEQREALEQFEISHHGQQSPDDRNIEALTRQFPKIDSALVAAIYNDSKDMGASREMLGELSDST</sequence>
<dbReference type="OrthoDB" id="20105at2759"/>
<evidence type="ECO:0000256" key="1">
    <source>
        <dbReference type="SAM" id="MobiDB-lite"/>
    </source>
</evidence>
<accession>A0A6H0XT16</accession>
<keyword evidence="3" id="KW-1185">Reference proteome</keyword>
<evidence type="ECO:0000313" key="3">
    <source>
        <dbReference type="Proteomes" id="UP000503462"/>
    </source>
</evidence>
<name>A0A6H0XT16_9PEZI</name>
<feature type="region of interest" description="Disordered" evidence="1">
    <location>
        <begin position="1"/>
        <end position="102"/>
    </location>
</feature>
<feature type="compositionally biased region" description="Polar residues" evidence="1">
    <location>
        <begin position="33"/>
        <end position="67"/>
    </location>
</feature>
<feature type="compositionally biased region" description="Polar residues" evidence="1">
    <location>
        <begin position="1"/>
        <end position="25"/>
    </location>
</feature>
<proteinExistence type="predicted"/>